<dbReference type="Proteomes" id="UP000005532">
    <property type="component" value="Unassembled WGS sequence"/>
</dbReference>
<proteinExistence type="predicted"/>
<sequence>MNFKISSWAIRNPIPIIVLFLLLTVLDIRAFQGLPTVRRWICLLLSGF</sequence>
<dbReference type="AlphaFoldDB" id="C5S1Y6"/>
<dbReference type="RefSeq" id="WP_005823994.1">
    <property type="nucleotide sequence ID" value="NZ_ACQL01000094.1"/>
</dbReference>
<reference evidence="1 2" key="1">
    <citation type="journal article" date="2010" name="Vet. Microbiol.">
        <title>Production of haemolysins by strains of the Actinobacillus minor/porcitonsillarum complex.</title>
        <authorList>
            <person name="Arya G."/>
            <person name="Niven D.F."/>
        </authorList>
    </citation>
    <scope>NUCLEOTIDE SEQUENCE [LARGE SCALE GENOMIC DNA]</scope>
    <source>
        <strain evidence="1 2">NM305</strain>
    </source>
</reference>
<dbReference type="EMBL" id="ACQL01000094">
    <property type="protein sequence ID" value="EER47089.1"/>
    <property type="molecule type" value="Genomic_DNA"/>
</dbReference>
<comment type="caution">
    <text evidence="1">The sequence shown here is derived from an EMBL/GenBank/DDBJ whole genome shotgun (WGS) entry which is preliminary data.</text>
</comment>
<evidence type="ECO:0000313" key="2">
    <source>
        <dbReference type="Proteomes" id="UP000005532"/>
    </source>
</evidence>
<dbReference type="OrthoDB" id="9757904at2"/>
<name>C5S1Y6_9PAST</name>
<evidence type="ECO:0000313" key="1">
    <source>
        <dbReference type="EMBL" id="EER47089.1"/>
    </source>
</evidence>
<accession>C5S1Y6</accession>
<protein>
    <submittedName>
        <fullName evidence="1">AcrB protein</fullName>
    </submittedName>
</protein>
<gene>
    <name evidence="1" type="ORF">AM305_09426</name>
</gene>
<organism evidence="1 2">
    <name type="scientific">Actinobacillus minor NM305</name>
    <dbReference type="NCBI Taxonomy" id="637911"/>
    <lineage>
        <taxon>Bacteria</taxon>
        <taxon>Pseudomonadati</taxon>
        <taxon>Pseudomonadota</taxon>
        <taxon>Gammaproteobacteria</taxon>
        <taxon>Pasteurellales</taxon>
        <taxon>Pasteurellaceae</taxon>
        <taxon>Actinobacillus</taxon>
    </lineage>
</organism>